<name>A0AAE8YWZ8_9CAUD</name>
<protein>
    <submittedName>
        <fullName evidence="1">Uncharacterized protein</fullName>
    </submittedName>
</protein>
<proteinExistence type="predicted"/>
<keyword evidence="2" id="KW-1185">Reference proteome</keyword>
<dbReference type="EMBL" id="OK499999">
    <property type="protein sequence ID" value="UGO51581.1"/>
    <property type="molecule type" value="Genomic_DNA"/>
</dbReference>
<evidence type="ECO:0000313" key="1">
    <source>
        <dbReference type="EMBL" id="UGO51581.1"/>
    </source>
</evidence>
<organism evidence="1 2">
    <name type="scientific">Bacillus phage vB_BanS_Booya</name>
    <dbReference type="NCBI Taxonomy" id="2894778"/>
    <lineage>
        <taxon>Viruses</taxon>
        <taxon>Duplodnaviria</taxon>
        <taxon>Heunggongvirae</taxon>
        <taxon>Uroviricota</taxon>
        <taxon>Caudoviricetes</taxon>
        <taxon>Wbetavirus</taxon>
        <taxon>Wbetavirus booya</taxon>
    </lineage>
</organism>
<sequence length="56" mass="6759">MMRLVVKKTNLRIVERIYGNKKREIVFQEVYEQYFGVKVTVTRNKLNKSIVDKKIN</sequence>
<evidence type="ECO:0000313" key="2">
    <source>
        <dbReference type="Proteomes" id="UP000827405"/>
    </source>
</evidence>
<accession>A0AAE8YWZ8</accession>
<reference evidence="1" key="1">
    <citation type="submission" date="2021-10" db="EMBL/GenBank/DDBJ databases">
        <authorList>
            <person name="Lavering E.D."/>
            <person name="James R."/>
            <person name="Fairfolm J.D."/>
            <person name="Gaertner R."/>
            <person name="Thurgood T.L."/>
            <person name="Robison R.A."/>
            <person name="Grose J.H."/>
        </authorList>
    </citation>
    <scope>NUCLEOTIDE SEQUENCE</scope>
</reference>
<gene>
    <name evidence="1" type="ORF">BOOYA_33</name>
</gene>
<dbReference type="Proteomes" id="UP000827405">
    <property type="component" value="Segment"/>
</dbReference>